<dbReference type="SUPFAM" id="SSF52833">
    <property type="entry name" value="Thioredoxin-like"/>
    <property type="match status" value="1"/>
</dbReference>
<evidence type="ECO:0008006" key="4">
    <source>
        <dbReference type="Google" id="ProtNLM"/>
    </source>
</evidence>
<name>A0A840V0D3_9BACT</name>
<protein>
    <recommendedName>
        <fullName evidence="4">Thioredoxin domain-containing protein</fullName>
    </recommendedName>
</protein>
<accession>A0A840V0D3</accession>
<dbReference type="RefSeq" id="WP_184016302.1">
    <property type="nucleotide sequence ID" value="NZ_JACHFD010000003.1"/>
</dbReference>
<dbReference type="EMBL" id="JACHFD010000003">
    <property type="protein sequence ID" value="MBB5350753.1"/>
    <property type="molecule type" value="Genomic_DNA"/>
</dbReference>
<proteinExistence type="predicted"/>
<organism evidence="2 3">
    <name type="scientific">Haloferula luteola</name>
    <dbReference type="NCBI Taxonomy" id="595692"/>
    <lineage>
        <taxon>Bacteria</taxon>
        <taxon>Pseudomonadati</taxon>
        <taxon>Verrucomicrobiota</taxon>
        <taxon>Verrucomicrobiia</taxon>
        <taxon>Verrucomicrobiales</taxon>
        <taxon>Verrucomicrobiaceae</taxon>
        <taxon>Haloferula</taxon>
    </lineage>
</organism>
<feature type="signal peptide" evidence="1">
    <location>
        <begin position="1"/>
        <end position="19"/>
    </location>
</feature>
<dbReference type="Gene3D" id="3.40.30.10">
    <property type="entry name" value="Glutaredoxin"/>
    <property type="match status" value="1"/>
</dbReference>
<evidence type="ECO:0000313" key="2">
    <source>
        <dbReference type="EMBL" id="MBB5350753.1"/>
    </source>
</evidence>
<keyword evidence="1" id="KW-0732">Signal</keyword>
<reference evidence="2 3" key="1">
    <citation type="submission" date="2020-08" db="EMBL/GenBank/DDBJ databases">
        <title>Genomic Encyclopedia of Type Strains, Phase IV (KMG-IV): sequencing the most valuable type-strain genomes for metagenomic binning, comparative biology and taxonomic classification.</title>
        <authorList>
            <person name="Goeker M."/>
        </authorList>
    </citation>
    <scope>NUCLEOTIDE SEQUENCE [LARGE SCALE GENOMIC DNA]</scope>
    <source>
        <strain evidence="2 3">YC6886</strain>
    </source>
</reference>
<feature type="chain" id="PRO_5032357002" description="Thioredoxin domain-containing protein" evidence="1">
    <location>
        <begin position="20"/>
        <end position="314"/>
    </location>
</feature>
<comment type="caution">
    <text evidence="2">The sequence shown here is derived from an EMBL/GenBank/DDBJ whole genome shotgun (WGS) entry which is preliminary data.</text>
</comment>
<sequence length="314" mass="34809">MIRAVALACLIALAPQAWAQRPATGPTLREAVDLMLSERESQEALEAAIQRARDLGASEQSVLEARFLYCVDRREDAVIASLAPEFVSRRELFKLEDSEIFGVREDWLAVVEYTEAIACLQNNDKEGFKQHITEAFWLSPKQGAAFAPHIERLRLNEAMKQLRLDFSTSLETLEGTQTTLQSATEGKSALLLHFFSPWSRECEESLEDFAQTATALHDAGIGVATLVGESDPDTRADTLALLDALPSKPTGLWLMDRKKRSLTSLLRIQSAPTMVLVGLDGRILFNGHPSEDALWNEISRLAPEFKRPASPPAH</sequence>
<keyword evidence="3" id="KW-1185">Reference proteome</keyword>
<dbReference type="InterPro" id="IPR036249">
    <property type="entry name" value="Thioredoxin-like_sf"/>
</dbReference>
<dbReference type="AlphaFoldDB" id="A0A840V0D3"/>
<dbReference type="Proteomes" id="UP000557717">
    <property type="component" value="Unassembled WGS sequence"/>
</dbReference>
<gene>
    <name evidence="2" type="ORF">HNR46_000981</name>
</gene>
<evidence type="ECO:0000313" key="3">
    <source>
        <dbReference type="Proteomes" id="UP000557717"/>
    </source>
</evidence>
<evidence type="ECO:0000256" key="1">
    <source>
        <dbReference type="SAM" id="SignalP"/>
    </source>
</evidence>